<dbReference type="PaxDb" id="546414-Deide_04540"/>
<dbReference type="STRING" id="546414.Deide_04540"/>
<dbReference type="SUPFAM" id="SSF54373">
    <property type="entry name" value="FAD-linked reductases, C-terminal domain"/>
    <property type="match status" value="1"/>
</dbReference>
<dbReference type="PANTHER" id="PTHR13847">
    <property type="entry name" value="SARCOSINE DEHYDROGENASE-RELATED"/>
    <property type="match status" value="1"/>
</dbReference>
<dbReference type="Pfam" id="PF01266">
    <property type="entry name" value="DAO"/>
    <property type="match status" value="2"/>
</dbReference>
<sequence>MSIIVVGGGLIGSAVAFTLRDAGLEVEVLDAHLPGAGWRAAAGLLTPDGERLAGTPLHASALESLNLWPEFARSLEAHSGQSVHLRTGVFRLGPVPEVGEGPHGLTRCTPGEGRLHPASVVSAALTGVRVTRARVLALRPDRRGVSLQTDAGDRGGRLVVLATGAWSSAFGLDIRPVQGQALLLEGGNDHPAVYGTRRRGHGPHGYALGRPDGLYVGATARLSASVQPDSWARRWLQGAARTLAPTCSGHAVLSQLVGLRPVTPDGLPLVGPHPTLPGVVVATGHGRHGALLAPLTARQVLALVRQALPEAA</sequence>
<evidence type="ECO:0000256" key="1">
    <source>
        <dbReference type="ARBA" id="ARBA00023002"/>
    </source>
</evidence>
<dbReference type="KEGG" id="ddr:Deide_04540"/>
<dbReference type="GO" id="GO:0005737">
    <property type="term" value="C:cytoplasm"/>
    <property type="evidence" value="ECO:0007669"/>
    <property type="project" value="TreeGrafter"/>
</dbReference>
<dbReference type="InterPro" id="IPR006076">
    <property type="entry name" value="FAD-dep_OxRdtase"/>
</dbReference>
<organism evidence="3 4">
    <name type="scientific">Deinococcus deserti (strain DSM 17065 / CIP 109153 / LMG 22923 / VCD115)</name>
    <dbReference type="NCBI Taxonomy" id="546414"/>
    <lineage>
        <taxon>Bacteria</taxon>
        <taxon>Thermotogati</taxon>
        <taxon>Deinococcota</taxon>
        <taxon>Deinococci</taxon>
        <taxon>Deinococcales</taxon>
        <taxon>Deinococcaceae</taxon>
        <taxon>Deinococcus</taxon>
    </lineage>
</organism>
<dbReference type="RefSeq" id="WP_012692407.1">
    <property type="nucleotide sequence ID" value="NC_012526.1"/>
</dbReference>
<name>C1D032_DEIDV</name>
<dbReference type="EMBL" id="CP001114">
    <property type="protein sequence ID" value="ACO45284.1"/>
    <property type="molecule type" value="Genomic_DNA"/>
</dbReference>
<dbReference type="InterPro" id="IPR036188">
    <property type="entry name" value="FAD/NAD-bd_sf"/>
</dbReference>
<feature type="domain" description="FAD dependent oxidoreductase" evidence="2">
    <location>
        <begin position="109"/>
        <end position="300"/>
    </location>
</feature>
<accession>C1D032</accession>
<dbReference type="SUPFAM" id="SSF51971">
    <property type="entry name" value="Nucleotide-binding domain"/>
    <property type="match status" value="1"/>
</dbReference>
<dbReference type="eggNOG" id="COG0665">
    <property type="taxonomic scope" value="Bacteria"/>
</dbReference>
<feature type="domain" description="FAD dependent oxidoreductase" evidence="2">
    <location>
        <begin position="3"/>
        <end position="91"/>
    </location>
</feature>
<dbReference type="Proteomes" id="UP000002208">
    <property type="component" value="Chromosome"/>
</dbReference>
<dbReference type="AlphaFoldDB" id="C1D032"/>
<dbReference type="OrthoDB" id="9794226at2"/>
<protein>
    <submittedName>
        <fullName evidence="3">Putative oxidoreductase</fullName>
    </submittedName>
</protein>
<reference evidence="3 4" key="1">
    <citation type="journal article" date="2009" name="PLoS Genet.">
        <title>Alliance of proteomics and genomics to unravel the specificities of Sahara bacterium Deinococcus deserti.</title>
        <authorList>
            <person name="de Groot A."/>
            <person name="Dulermo R."/>
            <person name="Ortet P."/>
            <person name="Blanchard L."/>
            <person name="Guerin P."/>
            <person name="Fernandez B."/>
            <person name="Vacherie B."/>
            <person name="Dossat C."/>
            <person name="Jolivet E."/>
            <person name="Siguier P."/>
            <person name="Chandler M."/>
            <person name="Barakat M."/>
            <person name="Dedieu A."/>
            <person name="Barbe V."/>
            <person name="Heulin T."/>
            <person name="Sommer S."/>
            <person name="Achouak W."/>
            <person name="Armengaud J."/>
        </authorList>
    </citation>
    <scope>NUCLEOTIDE SEQUENCE [LARGE SCALE GENOMIC DNA]</scope>
    <source>
        <strain evidence="4">DSM 17065 / CIP 109153 / LMG 22923 / VCD115</strain>
    </source>
</reference>
<evidence type="ECO:0000313" key="4">
    <source>
        <dbReference type="Proteomes" id="UP000002208"/>
    </source>
</evidence>
<dbReference type="PANTHER" id="PTHR13847:SF289">
    <property type="entry name" value="GLYCINE OXIDASE"/>
    <property type="match status" value="1"/>
</dbReference>
<proteinExistence type="predicted"/>
<dbReference type="HOGENOM" id="CLU_007884_4_5_0"/>
<dbReference type="Gene3D" id="3.50.50.60">
    <property type="entry name" value="FAD/NAD(P)-binding domain"/>
    <property type="match status" value="2"/>
</dbReference>
<dbReference type="GO" id="GO:0016491">
    <property type="term" value="F:oxidoreductase activity"/>
    <property type="evidence" value="ECO:0007669"/>
    <property type="project" value="UniProtKB-KW"/>
</dbReference>
<gene>
    <name evidence="3" type="ordered locus">Deide_04540</name>
</gene>
<evidence type="ECO:0000313" key="3">
    <source>
        <dbReference type="EMBL" id="ACO45284.1"/>
    </source>
</evidence>
<keyword evidence="1" id="KW-0560">Oxidoreductase</keyword>
<evidence type="ECO:0000259" key="2">
    <source>
        <dbReference type="Pfam" id="PF01266"/>
    </source>
</evidence>
<keyword evidence="4" id="KW-1185">Reference proteome</keyword>
<dbReference type="Gene3D" id="3.30.9.10">
    <property type="entry name" value="D-Amino Acid Oxidase, subunit A, domain 2"/>
    <property type="match status" value="1"/>
</dbReference>